<dbReference type="InterPro" id="IPR025072">
    <property type="entry name" value="Fur_reg_FbpA"/>
</dbReference>
<dbReference type="AlphaFoldDB" id="A0A514LK72"/>
<reference evidence="2" key="1">
    <citation type="submission" date="2019-01" db="EMBL/GenBank/DDBJ databases">
        <title>Genomic analysis of Salicibibacter sp. NKC3-5.</title>
        <authorList>
            <person name="Oh Y.J."/>
        </authorList>
    </citation>
    <scope>NUCLEOTIDE SEQUENCE [LARGE SCALE GENOMIC DNA]</scope>
    <source>
        <strain evidence="2">NKC3-5</strain>
    </source>
</reference>
<proteinExistence type="predicted"/>
<dbReference type="KEGG" id="sale:EPH95_14520"/>
<evidence type="ECO:0000313" key="1">
    <source>
        <dbReference type="EMBL" id="QDI92254.1"/>
    </source>
</evidence>
<keyword evidence="2" id="KW-1185">Reference proteome</keyword>
<sequence length="56" mass="6813">MGDFPELVEKRKDKIIHQLLEQNHYKVGDIHLYELTLSELEHLYDSRSTRKKQYEP</sequence>
<dbReference type="Proteomes" id="UP000319756">
    <property type="component" value="Chromosome"/>
</dbReference>
<accession>A0A514LK72</accession>
<dbReference type="RefSeq" id="WP_142090764.1">
    <property type="nucleotide sequence ID" value="NZ_CP035485.1"/>
</dbReference>
<evidence type="ECO:0000313" key="2">
    <source>
        <dbReference type="Proteomes" id="UP000319756"/>
    </source>
</evidence>
<dbReference type="Pfam" id="PF13076">
    <property type="entry name" value="Fur_reg_FbpA"/>
    <property type="match status" value="1"/>
</dbReference>
<gene>
    <name evidence="1" type="primary">fbpA</name>
    <name evidence="1" type="ORF">EPH95_14520</name>
</gene>
<dbReference type="EMBL" id="CP035485">
    <property type="protein sequence ID" value="QDI92254.1"/>
    <property type="molecule type" value="Genomic_DNA"/>
</dbReference>
<name>A0A514LK72_9BACI</name>
<organism evidence="1 2">
    <name type="scientific">Salicibibacter halophilus</name>
    <dbReference type="NCBI Taxonomy" id="2502791"/>
    <lineage>
        <taxon>Bacteria</taxon>
        <taxon>Bacillati</taxon>
        <taxon>Bacillota</taxon>
        <taxon>Bacilli</taxon>
        <taxon>Bacillales</taxon>
        <taxon>Bacillaceae</taxon>
        <taxon>Salicibibacter</taxon>
    </lineage>
</organism>
<protein>
    <submittedName>
        <fullName evidence="1">Fur-regulated basic protein FbpA</fullName>
    </submittedName>
</protein>
<dbReference type="OrthoDB" id="2974077at2"/>